<keyword evidence="3" id="KW-1185">Reference proteome</keyword>
<feature type="chain" id="PRO_5018064407" evidence="1">
    <location>
        <begin position="24"/>
        <end position="171"/>
    </location>
</feature>
<evidence type="ECO:0000313" key="3">
    <source>
        <dbReference type="Proteomes" id="UP000268059"/>
    </source>
</evidence>
<feature type="signal peptide" evidence="1">
    <location>
        <begin position="1"/>
        <end position="23"/>
    </location>
</feature>
<dbReference type="InParanoid" id="A0A3G9JL44"/>
<reference evidence="2 3" key="1">
    <citation type="submission" date="2018-11" db="EMBL/GenBank/DDBJ databases">
        <title>Novel Erysipelotrichaceae bacterium isolated from small intestine of a swine.</title>
        <authorList>
            <person name="Kim J.S."/>
            <person name="Choe H."/>
            <person name="Lee Y.R."/>
            <person name="Kim K.M."/>
            <person name="Park D.S."/>
        </authorList>
    </citation>
    <scope>NUCLEOTIDE SEQUENCE [LARGE SCALE GENOMIC DNA]</scope>
    <source>
        <strain evidence="2 3">SG0102</strain>
    </source>
</reference>
<proteinExistence type="predicted"/>
<gene>
    <name evidence="2" type="ORF">SG0102_16450</name>
</gene>
<sequence length="171" mass="19540">MKKLIAMFMCVCMSAMMMVNVQAKKKLVYNGVSYTIPSGWTYQKQGKKPYFYKGDNDGFPFFYFASGKKQKINPKVFTKKIMVEGMQEGMKTKVYHVKAGKIGSYKGYFMDATLKVNSEKALMRIFVFYNAKVSCLDYINIAVEPKDKGQLKIVNTIIKSAQLTNAKNTYK</sequence>
<name>A0A3G9JL44_9FIRM</name>
<evidence type="ECO:0000256" key="1">
    <source>
        <dbReference type="SAM" id="SignalP"/>
    </source>
</evidence>
<protein>
    <submittedName>
        <fullName evidence="2">Uncharacterized protein</fullName>
    </submittedName>
</protein>
<keyword evidence="1" id="KW-0732">Signal</keyword>
<organism evidence="2 3">
    <name type="scientific">Intestinibaculum porci</name>
    <dbReference type="NCBI Taxonomy" id="2487118"/>
    <lineage>
        <taxon>Bacteria</taxon>
        <taxon>Bacillati</taxon>
        <taxon>Bacillota</taxon>
        <taxon>Erysipelotrichia</taxon>
        <taxon>Erysipelotrichales</taxon>
        <taxon>Erysipelotrichaceae</taxon>
        <taxon>Intestinibaculum</taxon>
    </lineage>
</organism>
<dbReference type="RefSeq" id="WP_125119542.1">
    <property type="nucleotide sequence ID" value="NZ_AP019309.1"/>
</dbReference>
<dbReference type="KEGG" id="ebm:SG0102_16450"/>
<evidence type="ECO:0000313" key="2">
    <source>
        <dbReference type="EMBL" id="BBH26711.1"/>
    </source>
</evidence>
<accession>A0A3G9JL44</accession>
<dbReference type="AlphaFoldDB" id="A0A3G9JL44"/>
<dbReference type="Proteomes" id="UP000268059">
    <property type="component" value="Chromosome"/>
</dbReference>
<dbReference type="EMBL" id="AP019309">
    <property type="protein sequence ID" value="BBH26711.1"/>
    <property type="molecule type" value="Genomic_DNA"/>
</dbReference>